<dbReference type="AlphaFoldDB" id="A0A563W0K3"/>
<organism evidence="1 2">
    <name type="scientific">Hyella patelloides LEGE 07179</name>
    <dbReference type="NCBI Taxonomy" id="945734"/>
    <lineage>
        <taxon>Bacteria</taxon>
        <taxon>Bacillati</taxon>
        <taxon>Cyanobacteriota</taxon>
        <taxon>Cyanophyceae</taxon>
        <taxon>Pleurocapsales</taxon>
        <taxon>Hyellaceae</taxon>
        <taxon>Hyella</taxon>
    </lineage>
</organism>
<name>A0A563W0K3_9CYAN</name>
<accession>A0A563W0K3</accession>
<proteinExistence type="predicted"/>
<evidence type="ECO:0000313" key="2">
    <source>
        <dbReference type="Proteomes" id="UP000320055"/>
    </source>
</evidence>
<dbReference type="Proteomes" id="UP000320055">
    <property type="component" value="Unassembled WGS sequence"/>
</dbReference>
<reference evidence="1 2" key="1">
    <citation type="submission" date="2019-01" db="EMBL/GenBank/DDBJ databases">
        <authorList>
            <person name="Brito A."/>
        </authorList>
    </citation>
    <scope>NUCLEOTIDE SEQUENCE [LARGE SCALE GENOMIC DNA]</scope>
    <source>
        <strain evidence="1">1</strain>
    </source>
</reference>
<keyword evidence="2" id="KW-1185">Reference proteome</keyword>
<sequence length="33" mass="3852">MMTFNRKPCKNYVLEIENDSRGEYIDVSPSDLS</sequence>
<gene>
    <name evidence="1" type="ORF">H1P_570006</name>
</gene>
<dbReference type="EMBL" id="CAACVJ010000523">
    <property type="protein sequence ID" value="VEP17206.1"/>
    <property type="molecule type" value="Genomic_DNA"/>
</dbReference>
<protein>
    <submittedName>
        <fullName evidence="1">Uncharacterized protein</fullName>
    </submittedName>
</protein>
<evidence type="ECO:0000313" key="1">
    <source>
        <dbReference type="EMBL" id="VEP17206.1"/>
    </source>
</evidence>